<dbReference type="HOGENOM" id="CLU_157802_0_0_9"/>
<accession>G5IG34</accession>
<evidence type="ECO:0000313" key="1">
    <source>
        <dbReference type="EMBL" id="EHI59556.1"/>
    </source>
</evidence>
<dbReference type="Proteomes" id="UP000005384">
    <property type="component" value="Unassembled WGS sequence"/>
</dbReference>
<dbReference type="EMBL" id="ADLN01000054">
    <property type="protein sequence ID" value="EHI59556.1"/>
    <property type="molecule type" value="Genomic_DNA"/>
</dbReference>
<reference evidence="1 2" key="1">
    <citation type="submission" date="2011-08" db="EMBL/GenBank/DDBJ databases">
        <title>The Genome Sequence of Clostridium hathewayi WAL-18680.</title>
        <authorList>
            <consortium name="The Broad Institute Genome Sequencing Platform"/>
            <person name="Earl A."/>
            <person name="Ward D."/>
            <person name="Feldgarden M."/>
            <person name="Gevers D."/>
            <person name="Finegold S.M."/>
            <person name="Summanen P.H."/>
            <person name="Molitoris D.R."/>
            <person name="Song M."/>
            <person name="Daigneault M."/>
            <person name="Allen-Vercoe E."/>
            <person name="Young S.K."/>
            <person name="Zeng Q."/>
            <person name="Gargeya S."/>
            <person name="Fitzgerald M."/>
            <person name="Haas B."/>
            <person name="Abouelleil A."/>
            <person name="Alvarado L."/>
            <person name="Arachchi H.M."/>
            <person name="Berlin A."/>
            <person name="Brown A."/>
            <person name="Chapman S.B."/>
            <person name="Chen Z."/>
            <person name="Dunbar C."/>
            <person name="Freedman E."/>
            <person name="Gearin G."/>
            <person name="Gellesch M."/>
            <person name="Goldberg J."/>
            <person name="Griggs A."/>
            <person name="Gujja S."/>
            <person name="Heiman D."/>
            <person name="Howarth C."/>
            <person name="Larson L."/>
            <person name="Lui A."/>
            <person name="MacDonald P.J.P."/>
            <person name="Montmayeur A."/>
            <person name="Murphy C."/>
            <person name="Neiman D."/>
            <person name="Pearson M."/>
            <person name="Priest M."/>
            <person name="Roberts A."/>
            <person name="Saif S."/>
            <person name="Shea T."/>
            <person name="Shenoy N."/>
            <person name="Sisk P."/>
            <person name="Stolte C."/>
            <person name="Sykes S."/>
            <person name="Wortman J."/>
            <person name="Nusbaum C."/>
            <person name="Birren B."/>
        </authorList>
    </citation>
    <scope>NUCLEOTIDE SEQUENCE [LARGE SCALE GENOMIC DNA]</scope>
    <source>
        <strain evidence="1 2">WAL-18680</strain>
    </source>
</reference>
<protein>
    <submittedName>
        <fullName evidence="1">Uncharacterized protein</fullName>
    </submittedName>
</protein>
<dbReference type="PATRIC" id="fig|742737.3.peg.2481"/>
<name>G5IG34_9FIRM</name>
<dbReference type="AlphaFoldDB" id="G5IG34"/>
<dbReference type="RefSeq" id="WP_006780442.1">
    <property type="nucleotide sequence ID" value="NZ_CP040506.1"/>
</dbReference>
<organism evidence="1 2">
    <name type="scientific">Hungatella hathewayi WAL-18680</name>
    <dbReference type="NCBI Taxonomy" id="742737"/>
    <lineage>
        <taxon>Bacteria</taxon>
        <taxon>Bacillati</taxon>
        <taxon>Bacillota</taxon>
        <taxon>Clostridia</taxon>
        <taxon>Lachnospirales</taxon>
        <taxon>Lachnospiraceae</taxon>
        <taxon>Hungatella</taxon>
    </lineage>
</organism>
<gene>
    <name evidence="1" type="ORF">HMPREF9473_02462</name>
</gene>
<comment type="caution">
    <text evidence="1">The sequence shown here is derived from an EMBL/GenBank/DDBJ whole genome shotgun (WGS) entry which is preliminary data.</text>
</comment>
<keyword evidence="2" id="KW-1185">Reference proteome</keyword>
<evidence type="ECO:0000313" key="2">
    <source>
        <dbReference type="Proteomes" id="UP000005384"/>
    </source>
</evidence>
<sequence>MRMRWYEHLYVGEKAGKHRFSIIQNIRDEKLQPEVYVITPASNGNNILDIHPSATLLHPYYREQNLLILGIALGHQEAMEVAGSIVDEMFRKTGELDLEQFLKEMGWVKV</sequence>
<proteinExistence type="predicted"/>